<evidence type="ECO:0000313" key="4">
    <source>
        <dbReference type="Proteomes" id="UP000715781"/>
    </source>
</evidence>
<comment type="caution">
    <text evidence="3">The sequence shown here is derived from an EMBL/GenBank/DDBJ whole genome shotgun (WGS) entry which is preliminary data.</text>
</comment>
<sequence length="210" mass="23443">MSLSSELWAANQDLAQACLEHPFIQGIAKGTLEQEKFAYYVGQDAFFLEAFARAYSIAAAKAPDWLGFTTFHTLADGVLAELQLHESYAAQWGVNLHSVTPAEATRRYTDFLLATAWGGDVGLTAAAMSPCMRLYAFLGEQLAHDGIPEHLYANWIRTYSSADFQPLAQQLETLIESYATATPLVHSTYRYAMFCEHEFFQSAWMPSQSF</sequence>
<dbReference type="Proteomes" id="UP000715781">
    <property type="component" value="Unassembled WGS sequence"/>
</dbReference>
<evidence type="ECO:0000256" key="1">
    <source>
        <dbReference type="ARBA" id="ARBA00004948"/>
    </source>
</evidence>
<reference evidence="3" key="2">
    <citation type="journal article" date="2022" name="Microbiol. Resour. Announc.">
        <title>Metagenome Sequencing to Explore Phylogenomics of Terrestrial Cyanobacteria.</title>
        <authorList>
            <person name="Ward R.D."/>
            <person name="Stajich J.E."/>
            <person name="Johansen J.R."/>
            <person name="Huntemann M."/>
            <person name="Clum A."/>
            <person name="Foster B."/>
            <person name="Foster B."/>
            <person name="Roux S."/>
            <person name="Palaniappan K."/>
            <person name="Varghese N."/>
            <person name="Mukherjee S."/>
            <person name="Reddy T.B.K."/>
            <person name="Daum C."/>
            <person name="Copeland A."/>
            <person name="Chen I.A."/>
            <person name="Ivanova N.N."/>
            <person name="Kyrpides N.C."/>
            <person name="Shapiro N."/>
            <person name="Eloe-Fadrosh E.A."/>
            <person name="Pietrasiak N."/>
        </authorList>
    </citation>
    <scope>NUCLEOTIDE SEQUENCE</scope>
    <source>
        <strain evidence="3">JT2-VF2</strain>
    </source>
</reference>
<evidence type="ECO:0000259" key="2">
    <source>
        <dbReference type="Pfam" id="PF03070"/>
    </source>
</evidence>
<dbReference type="InterPro" id="IPR016084">
    <property type="entry name" value="Haem_Oase-like_multi-hlx"/>
</dbReference>
<feature type="domain" description="Thiaminase-2/PQQC" evidence="2">
    <location>
        <begin position="9"/>
        <end position="180"/>
    </location>
</feature>
<dbReference type="SUPFAM" id="SSF48613">
    <property type="entry name" value="Heme oxygenase-like"/>
    <property type="match status" value="1"/>
</dbReference>
<comment type="pathway">
    <text evidence="1">Cofactor biosynthesis; thiamine diphosphate biosynthesis.</text>
</comment>
<evidence type="ECO:0000313" key="3">
    <source>
        <dbReference type="EMBL" id="MBW4560964.1"/>
    </source>
</evidence>
<name>A0A951PVB3_9NOST</name>
<reference evidence="3" key="1">
    <citation type="submission" date="2021-05" db="EMBL/GenBank/DDBJ databases">
        <authorList>
            <person name="Pietrasiak N."/>
            <person name="Ward R."/>
            <person name="Stajich J.E."/>
            <person name="Kurbessoian T."/>
        </authorList>
    </citation>
    <scope>NUCLEOTIDE SEQUENCE</scope>
    <source>
        <strain evidence="3">JT2-VF2</strain>
    </source>
</reference>
<dbReference type="PANTHER" id="PTHR43198:SF2">
    <property type="entry name" value="SI:CH1073-67J19.1-RELATED"/>
    <property type="match status" value="1"/>
</dbReference>
<accession>A0A951PVB3</accession>
<organism evidence="3 4">
    <name type="scientific">Mojavia pulchra JT2-VF2</name>
    <dbReference type="NCBI Taxonomy" id="287848"/>
    <lineage>
        <taxon>Bacteria</taxon>
        <taxon>Bacillati</taxon>
        <taxon>Cyanobacteriota</taxon>
        <taxon>Cyanophyceae</taxon>
        <taxon>Nostocales</taxon>
        <taxon>Nostocaceae</taxon>
    </lineage>
</organism>
<dbReference type="InterPro" id="IPR050967">
    <property type="entry name" value="Thiamine_Salvage_TenA"/>
</dbReference>
<dbReference type="GO" id="GO:0005829">
    <property type="term" value="C:cytosol"/>
    <property type="evidence" value="ECO:0007669"/>
    <property type="project" value="TreeGrafter"/>
</dbReference>
<dbReference type="Pfam" id="PF03070">
    <property type="entry name" value="TENA_THI-4"/>
    <property type="match status" value="1"/>
</dbReference>
<dbReference type="Gene3D" id="1.20.910.10">
    <property type="entry name" value="Heme oxygenase-like"/>
    <property type="match status" value="1"/>
</dbReference>
<gene>
    <name evidence="3" type="ORF">KME32_07340</name>
</gene>
<proteinExistence type="predicted"/>
<protein>
    <submittedName>
        <fullName evidence="3">TenA family protein</fullName>
    </submittedName>
</protein>
<dbReference type="InterPro" id="IPR004305">
    <property type="entry name" value="Thiaminase-2/PQQC"/>
</dbReference>
<dbReference type="CDD" id="cd19368">
    <property type="entry name" value="TenA_C_AtTH2-like"/>
    <property type="match status" value="1"/>
</dbReference>
<dbReference type="AlphaFoldDB" id="A0A951PVB3"/>
<dbReference type="PANTHER" id="PTHR43198">
    <property type="entry name" value="BIFUNCTIONAL TH2 PROTEIN"/>
    <property type="match status" value="1"/>
</dbReference>
<dbReference type="EMBL" id="JAHHHN010000003">
    <property type="protein sequence ID" value="MBW4560964.1"/>
    <property type="molecule type" value="Genomic_DNA"/>
</dbReference>